<protein>
    <submittedName>
        <fullName evidence="2">Uncharacterized protein</fullName>
    </submittedName>
</protein>
<reference evidence="2" key="1">
    <citation type="submission" date="2016-02" db="EMBL/GenBank/DDBJ databases">
        <title>RNAseq analyses of the midgut from blood- or serum-fed Ixodes ricinus ticks.</title>
        <authorList>
            <person name="Perner J."/>
            <person name="Provaznik J."/>
            <person name="Schrenkova J."/>
            <person name="Urbanova V."/>
            <person name="Ribeiro J.M."/>
            <person name="Kopacek P."/>
        </authorList>
    </citation>
    <scope>NUCLEOTIDE SEQUENCE</scope>
    <source>
        <tissue evidence="2">Gut</tissue>
    </source>
</reference>
<proteinExistence type="evidence at transcript level"/>
<feature type="non-terminal residue" evidence="2">
    <location>
        <position position="93"/>
    </location>
</feature>
<dbReference type="AlphaFoldDB" id="A0A131XSN6"/>
<feature type="region of interest" description="Disordered" evidence="1">
    <location>
        <begin position="1"/>
        <end position="36"/>
    </location>
</feature>
<accession>A0A131XSN6</accession>
<organism evidence="2">
    <name type="scientific">Ixodes ricinus</name>
    <name type="common">Common tick</name>
    <name type="synonym">Acarus ricinus</name>
    <dbReference type="NCBI Taxonomy" id="34613"/>
    <lineage>
        <taxon>Eukaryota</taxon>
        <taxon>Metazoa</taxon>
        <taxon>Ecdysozoa</taxon>
        <taxon>Arthropoda</taxon>
        <taxon>Chelicerata</taxon>
        <taxon>Arachnida</taxon>
        <taxon>Acari</taxon>
        <taxon>Parasitiformes</taxon>
        <taxon>Ixodida</taxon>
        <taxon>Ixodoidea</taxon>
        <taxon>Ixodidae</taxon>
        <taxon>Ixodinae</taxon>
        <taxon>Ixodes</taxon>
    </lineage>
</organism>
<name>A0A131XSN6_IXORI</name>
<feature type="non-terminal residue" evidence="2">
    <location>
        <position position="1"/>
    </location>
</feature>
<evidence type="ECO:0000256" key="1">
    <source>
        <dbReference type="SAM" id="MobiDB-lite"/>
    </source>
</evidence>
<dbReference type="EMBL" id="GEFM01007110">
    <property type="protein sequence ID" value="JAP68686.1"/>
    <property type="molecule type" value="mRNA"/>
</dbReference>
<evidence type="ECO:0000313" key="2">
    <source>
        <dbReference type="EMBL" id="JAP68686.1"/>
    </source>
</evidence>
<feature type="compositionally biased region" description="Basic residues" evidence="1">
    <location>
        <begin position="1"/>
        <end position="19"/>
    </location>
</feature>
<sequence length="93" mass="10461">ARRSKAVPKLRRMASRRAVGRCDPNSRSSKRHKKKEAGCKARRCRDIPSRVCFSFCWPSGRRATCGTKGDCRICRHRHNTAGIEADNGAMLFG</sequence>